<keyword evidence="2" id="KW-0560">Oxidoreductase</keyword>
<name>A0A4R6SMD2_LABRH</name>
<keyword evidence="3" id="KW-1185">Reference proteome</keyword>
<dbReference type="NCBIfam" id="TIGR00778">
    <property type="entry name" value="ahpD_dom"/>
    <property type="match status" value="1"/>
</dbReference>
<reference evidence="2 3" key="1">
    <citation type="submission" date="2019-03" db="EMBL/GenBank/DDBJ databases">
        <title>Genomic Encyclopedia of Type Strains, Phase IV (KMG-IV): sequencing the most valuable type-strain genomes for metagenomic binning, comparative biology and taxonomic classification.</title>
        <authorList>
            <person name="Goeker M."/>
        </authorList>
    </citation>
    <scope>NUCLEOTIDE SEQUENCE [LARGE SCALE GENOMIC DNA]</scope>
    <source>
        <strain evidence="2 3">DSM 45361</strain>
    </source>
</reference>
<dbReference type="Pfam" id="PF02627">
    <property type="entry name" value="CMD"/>
    <property type="match status" value="1"/>
</dbReference>
<evidence type="ECO:0000313" key="2">
    <source>
        <dbReference type="EMBL" id="TDQ04482.1"/>
    </source>
</evidence>
<evidence type="ECO:0000313" key="3">
    <source>
        <dbReference type="Proteomes" id="UP000295444"/>
    </source>
</evidence>
<organism evidence="2 3">
    <name type="scientific">Labedaea rhizosphaerae</name>
    <dbReference type="NCBI Taxonomy" id="598644"/>
    <lineage>
        <taxon>Bacteria</taxon>
        <taxon>Bacillati</taxon>
        <taxon>Actinomycetota</taxon>
        <taxon>Actinomycetes</taxon>
        <taxon>Pseudonocardiales</taxon>
        <taxon>Pseudonocardiaceae</taxon>
        <taxon>Labedaea</taxon>
    </lineage>
</organism>
<keyword evidence="2" id="KW-0575">Peroxidase</keyword>
<gene>
    <name evidence="2" type="ORF">EV186_101434</name>
</gene>
<evidence type="ECO:0000259" key="1">
    <source>
        <dbReference type="Pfam" id="PF02627"/>
    </source>
</evidence>
<dbReference type="InterPro" id="IPR004675">
    <property type="entry name" value="AhpD_core"/>
</dbReference>
<proteinExistence type="predicted"/>
<dbReference type="AlphaFoldDB" id="A0A4R6SMD2"/>
<dbReference type="Gene3D" id="1.20.1290.10">
    <property type="entry name" value="AhpD-like"/>
    <property type="match status" value="1"/>
</dbReference>
<dbReference type="InterPro" id="IPR029032">
    <property type="entry name" value="AhpD-like"/>
</dbReference>
<protein>
    <submittedName>
        <fullName evidence="2">AhpD family alkylhydroperoxidase</fullName>
    </submittedName>
</protein>
<feature type="domain" description="Carboxymuconolactone decarboxylase-like" evidence="1">
    <location>
        <begin position="29"/>
        <end position="101"/>
    </location>
</feature>
<dbReference type="GO" id="GO:0051920">
    <property type="term" value="F:peroxiredoxin activity"/>
    <property type="evidence" value="ECO:0007669"/>
    <property type="project" value="InterPro"/>
</dbReference>
<dbReference type="RefSeq" id="WP_133847377.1">
    <property type="nucleotide sequence ID" value="NZ_SNXZ01000001.1"/>
</dbReference>
<dbReference type="SUPFAM" id="SSF69118">
    <property type="entry name" value="AhpD-like"/>
    <property type="match status" value="1"/>
</dbReference>
<dbReference type="PANTHER" id="PTHR34846">
    <property type="entry name" value="4-CARBOXYMUCONOLACTONE DECARBOXYLASE FAMILY PROTEIN (AFU_ORTHOLOGUE AFUA_6G11590)"/>
    <property type="match status" value="1"/>
</dbReference>
<accession>A0A4R6SMD2</accession>
<dbReference type="PANTHER" id="PTHR34846:SF10">
    <property type="entry name" value="CYTOPLASMIC PROTEIN"/>
    <property type="match status" value="1"/>
</dbReference>
<dbReference type="OrthoDB" id="5185109at2"/>
<sequence>MTTIEMGRVKASVSSPELRSALVNLNAKAERAALAAGLERSLLDLIKVRASQINKCAYCIGAHTKEARAHGETEQRLALLPAWAETSLYTEQERAALALTEAITVLTDGFVPDDVYQAAAEVFTEEQLVQVVWAATIINTFNRLGVSGRMQPTS</sequence>
<dbReference type="Proteomes" id="UP000295444">
    <property type="component" value="Unassembled WGS sequence"/>
</dbReference>
<comment type="caution">
    <text evidence="2">The sequence shown here is derived from an EMBL/GenBank/DDBJ whole genome shotgun (WGS) entry which is preliminary data.</text>
</comment>
<dbReference type="EMBL" id="SNXZ01000001">
    <property type="protein sequence ID" value="TDQ04482.1"/>
    <property type="molecule type" value="Genomic_DNA"/>
</dbReference>
<dbReference type="InterPro" id="IPR003779">
    <property type="entry name" value="CMD-like"/>
</dbReference>